<dbReference type="GO" id="GO:0005576">
    <property type="term" value="C:extracellular region"/>
    <property type="evidence" value="ECO:0007669"/>
    <property type="project" value="UniProtKB-SubCell"/>
</dbReference>
<dbReference type="InterPro" id="IPR008963">
    <property type="entry name" value="Purple_acid_Pase-like_N"/>
</dbReference>
<organism evidence="11">
    <name type="scientific">Amphimedon queenslandica</name>
    <name type="common">Sponge</name>
    <dbReference type="NCBI Taxonomy" id="400682"/>
    <lineage>
        <taxon>Eukaryota</taxon>
        <taxon>Metazoa</taxon>
        <taxon>Porifera</taxon>
        <taxon>Demospongiae</taxon>
        <taxon>Heteroscleromorpha</taxon>
        <taxon>Haplosclerida</taxon>
        <taxon>Niphatidae</taxon>
        <taxon>Amphimedon</taxon>
    </lineage>
</organism>
<feature type="chain" id="PRO_5011831145" description="Purple acid phosphatase" evidence="6">
    <location>
        <begin position="17"/>
        <end position="563"/>
    </location>
</feature>
<dbReference type="OrthoDB" id="45007at2759"/>
<comment type="subcellular location">
    <subcellularLocation>
        <location evidence="1">Secreted</location>
    </subcellularLocation>
</comment>
<dbReference type="EC" id="3.1.3.2" evidence="6"/>
<keyword evidence="6" id="KW-0378">Hydrolase</keyword>
<reference evidence="11" key="1">
    <citation type="submission" date="2017-05" db="UniProtKB">
        <authorList>
            <consortium name="EnsemblMetazoa"/>
        </authorList>
    </citation>
    <scope>IDENTIFICATION</scope>
</reference>
<evidence type="ECO:0000256" key="5">
    <source>
        <dbReference type="ARBA" id="ARBA00023180"/>
    </source>
</evidence>
<dbReference type="CDD" id="cd00839">
    <property type="entry name" value="MPP_PAPs"/>
    <property type="match status" value="1"/>
</dbReference>
<protein>
    <recommendedName>
        <fullName evidence="6">Purple acid phosphatase</fullName>
        <ecNumber evidence="6">3.1.3.2</ecNumber>
    </recommendedName>
</protein>
<dbReference type="GO" id="GO:0003993">
    <property type="term" value="F:acid phosphatase activity"/>
    <property type="evidence" value="ECO:0007669"/>
    <property type="project" value="UniProtKB-EC"/>
</dbReference>
<comment type="similarity">
    <text evidence="6">Belongs to the metallophosphoesterase superfamily. Purple acid phosphatase family.</text>
</comment>
<dbReference type="InParanoid" id="A0A1X7UL29"/>
<dbReference type="InterPro" id="IPR041792">
    <property type="entry name" value="MPP_PAP"/>
</dbReference>
<evidence type="ECO:0000259" key="8">
    <source>
        <dbReference type="Pfam" id="PF14008"/>
    </source>
</evidence>
<dbReference type="AlphaFoldDB" id="A0A1X7UL29"/>
<proteinExistence type="inferred from homology"/>
<evidence type="ECO:0000259" key="7">
    <source>
        <dbReference type="Pfam" id="PF00149"/>
    </source>
</evidence>
<dbReference type="SUPFAM" id="SSF49363">
    <property type="entry name" value="Purple acid phosphatase, N-terminal domain"/>
    <property type="match status" value="1"/>
</dbReference>
<evidence type="ECO:0000259" key="9">
    <source>
        <dbReference type="Pfam" id="PF16656"/>
    </source>
</evidence>
<dbReference type="SUPFAM" id="SSF56300">
    <property type="entry name" value="Metallo-dependent phosphatases"/>
    <property type="match status" value="1"/>
</dbReference>
<dbReference type="Pfam" id="PF16656">
    <property type="entry name" value="Pur_ac_phosph_N"/>
    <property type="match status" value="1"/>
</dbReference>
<dbReference type="InterPro" id="IPR029052">
    <property type="entry name" value="Metallo-depent_PP-like"/>
</dbReference>
<evidence type="ECO:0000256" key="3">
    <source>
        <dbReference type="ARBA" id="ARBA00022525"/>
    </source>
</evidence>
<evidence type="ECO:0000259" key="10">
    <source>
        <dbReference type="Pfam" id="PF17808"/>
    </source>
</evidence>
<dbReference type="Pfam" id="PF00149">
    <property type="entry name" value="Metallophos"/>
    <property type="match status" value="1"/>
</dbReference>
<dbReference type="InterPro" id="IPR004843">
    <property type="entry name" value="Calcineurin-like_PHP"/>
</dbReference>
<comment type="subunit">
    <text evidence="2">Homodimer.</text>
</comment>
<sequence length="563" mass="62908">MIRWLSLLFLVSVGFCHQYLSPFDFLKYEEAVVNTDPSVVITVTPNQLNKSGDWVTVAWDGVSHPADTDWIGVYAPPNGEESIDPSKIAPVKYQYCKESSTHMSSGKGSFKIRLVNVRTPYVFALLTGGFNAPTLVATSKQVTFSSPNEPLQPHLALTNDPTTLLLTWSTRDSHEPKVKFWQNMTTYIRIEAATSNKYTSKDMCGPPATTVGYIDPGMLHTAKLSGLTPGQEYNYQFGDDPEWSQVFSFRMPPAPSPNASITFIAFGDMGQAQVDDTLQPLYVHAEPPAVNNTNLMAKEVNERDLVLHIGDISYAIGYAGVWDEFFDLIQPISSRVPYMVCGGNHERDYPHSGSYYEGTDSGGECGVPYEMRFQMPRPDPKQHWYGFSLGSVHFVLMSTEIDFTVNSVQYNWLKDHLSSVDRSVTPWLIFAGHRPMYIDSTAGVQAASDLVVSKELQDNIEPLLLEYKVDLAFWGHHHSYQRTCPVAKKVCQDDGTAPVHVVIGMAGQSLSGNIQEKQPDWIRFVDVDDYGYTRISVSPLSLTLEYIKSDGTTKDTFTLKHTK</sequence>
<dbReference type="InterPro" id="IPR040974">
    <property type="entry name" value="Fn3_PAP"/>
</dbReference>
<evidence type="ECO:0000256" key="6">
    <source>
        <dbReference type="RuleBase" id="RU361203"/>
    </source>
</evidence>
<evidence type="ECO:0000256" key="4">
    <source>
        <dbReference type="ARBA" id="ARBA00022729"/>
    </source>
</evidence>
<feature type="domain" description="Purple acid phosphatase Fn3-like" evidence="10">
    <location>
        <begin position="42"/>
        <end position="145"/>
    </location>
</feature>
<dbReference type="EnsemblMetazoa" id="Aqu2.1.28685_001">
    <property type="protein sequence ID" value="Aqu2.1.28685_001"/>
    <property type="gene ID" value="Aqu2.1.28685"/>
</dbReference>
<dbReference type="Pfam" id="PF14008">
    <property type="entry name" value="Metallophos_C"/>
    <property type="match status" value="1"/>
</dbReference>
<dbReference type="PANTHER" id="PTHR45778:SF7">
    <property type="entry name" value="PURPLE ACID PHOSPHATASE"/>
    <property type="match status" value="1"/>
</dbReference>
<dbReference type="eggNOG" id="KOG1378">
    <property type="taxonomic scope" value="Eukaryota"/>
</dbReference>
<dbReference type="Pfam" id="PF17808">
    <property type="entry name" value="fn3_PAP"/>
    <property type="match status" value="1"/>
</dbReference>
<evidence type="ECO:0000313" key="11">
    <source>
        <dbReference type="EnsemblMetazoa" id="Aqu2.1.28685_001"/>
    </source>
</evidence>
<feature type="domain" description="Purple acid phosphatase N-terminal" evidence="9">
    <location>
        <begin position="150"/>
        <end position="250"/>
    </location>
</feature>
<comment type="catalytic activity">
    <reaction evidence="6">
        <text>a phosphate monoester + H2O = an alcohol + phosphate</text>
        <dbReference type="Rhea" id="RHEA:15017"/>
        <dbReference type="ChEBI" id="CHEBI:15377"/>
        <dbReference type="ChEBI" id="CHEBI:30879"/>
        <dbReference type="ChEBI" id="CHEBI:43474"/>
        <dbReference type="ChEBI" id="CHEBI:67140"/>
        <dbReference type="EC" id="3.1.3.2"/>
    </reaction>
</comment>
<dbReference type="InterPro" id="IPR025733">
    <property type="entry name" value="PAPs_C"/>
</dbReference>
<dbReference type="PANTHER" id="PTHR45778">
    <property type="entry name" value="PURPLE ACID PHOSPHATASE-RELATED"/>
    <property type="match status" value="1"/>
</dbReference>
<evidence type="ECO:0000256" key="1">
    <source>
        <dbReference type="ARBA" id="ARBA00004613"/>
    </source>
</evidence>
<accession>A0A1X7UL29</accession>
<dbReference type="Gene3D" id="2.60.40.380">
    <property type="entry name" value="Purple acid phosphatase-like, N-terminal"/>
    <property type="match status" value="1"/>
</dbReference>
<feature type="domain" description="Calcineurin-like phosphoesterase" evidence="7">
    <location>
        <begin position="262"/>
        <end position="480"/>
    </location>
</feature>
<name>A0A1X7UL29_AMPQE</name>
<dbReference type="InterPro" id="IPR015914">
    <property type="entry name" value="PAPs_N"/>
</dbReference>
<dbReference type="Gene3D" id="3.60.21.10">
    <property type="match status" value="1"/>
</dbReference>
<keyword evidence="5" id="KW-0325">Glycoprotein</keyword>
<dbReference type="GO" id="GO:0046872">
    <property type="term" value="F:metal ion binding"/>
    <property type="evidence" value="ECO:0007669"/>
    <property type="project" value="InterPro"/>
</dbReference>
<feature type="signal peptide" evidence="6">
    <location>
        <begin position="1"/>
        <end position="16"/>
    </location>
</feature>
<feature type="domain" description="Purple acid phosphatase C-terminal" evidence="8">
    <location>
        <begin position="497"/>
        <end position="555"/>
    </location>
</feature>
<keyword evidence="4 6" id="KW-0732">Signal</keyword>
<evidence type="ECO:0000256" key="2">
    <source>
        <dbReference type="ARBA" id="ARBA00011738"/>
    </source>
</evidence>
<keyword evidence="3" id="KW-0964">Secreted</keyword>